<organism evidence="5 6">
    <name type="scientific">Thermosulfurimonas dismutans</name>
    <dbReference type="NCBI Taxonomy" id="999894"/>
    <lineage>
        <taxon>Bacteria</taxon>
        <taxon>Pseudomonadati</taxon>
        <taxon>Thermodesulfobacteriota</taxon>
        <taxon>Thermodesulfobacteria</taxon>
        <taxon>Thermodesulfobacteriales</taxon>
        <taxon>Thermodesulfobacteriaceae</taxon>
        <taxon>Thermosulfurimonas</taxon>
    </lineage>
</organism>
<protein>
    <submittedName>
        <fullName evidence="5">Flavin reductase domain protein, FMN-binding</fullName>
    </submittedName>
</protein>
<comment type="similarity">
    <text evidence="3">Belongs to the flavoredoxin family.</text>
</comment>
<evidence type="ECO:0000256" key="3">
    <source>
        <dbReference type="ARBA" id="ARBA00038054"/>
    </source>
</evidence>
<dbReference type="STRING" id="999894.TDIS_1960"/>
<dbReference type="PANTHER" id="PTHR43567:SF1">
    <property type="entry name" value="FLAVOREDOXIN"/>
    <property type="match status" value="1"/>
</dbReference>
<evidence type="ECO:0000256" key="1">
    <source>
        <dbReference type="ARBA" id="ARBA00001917"/>
    </source>
</evidence>
<dbReference type="Proteomes" id="UP000078390">
    <property type="component" value="Unassembled WGS sequence"/>
</dbReference>
<dbReference type="AlphaFoldDB" id="A0A179D2C3"/>
<dbReference type="PANTHER" id="PTHR43567">
    <property type="entry name" value="FLAVOREDOXIN-RELATED-RELATED"/>
    <property type="match status" value="1"/>
</dbReference>
<comment type="caution">
    <text evidence="5">The sequence shown here is derived from an EMBL/GenBank/DDBJ whole genome shotgun (WGS) entry which is preliminary data.</text>
</comment>
<dbReference type="InterPro" id="IPR002563">
    <property type="entry name" value="Flavin_Rdtase-like_dom"/>
</dbReference>
<keyword evidence="2" id="KW-0285">Flavoprotein</keyword>
<dbReference type="InterPro" id="IPR012349">
    <property type="entry name" value="Split_barrel_FMN-bd"/>
</dbReference>
<dbReference type="OrthoDB" id="9794638at2"/>
<dbReference type="InterPro" id="IPR052174">
    <property type="entry name" value="Flavoredoxin"/>
</dbReference>
<comment type="cofactor">
    <cofactor evidence="1">
        <name>FMN</name>
        <dbReference type="ChEBI" id="CHEBI:58210"/>
    </cofactor>
</comment>
<dbReference type="RefSeq" id="WP_068671697.1">
    <property type="nucleotide sequence ID" value="NZ_LWLG01000019.1"/>
</dbReference>
<dbReference type="GO" id="GO:0010181">
    <property type="term" value="F:FMN binding"/>
    <property type="evidence" value="ECO:0007669"/>
    <property type="project" value="InterPro"/>
</dbReference>
<dbReference type="SMART" id="SM00903">
    <property type="entry name" value="Flavin_Reduct"/>
    <property type="match status" value="1"/>
</dbReference>
<dbReference type="PATRIC" id="fig|999894.6.peg.1956"/>
<dbReference type="GO" id="GO:0016646">
    <property type="term" value="F:oxidoreductase activity, acting on the CH-NH group of donors, NAD or NADP as acceptor"/>
    <property type="evidence" value="ECO:0007669"/>
    <property type="project" value="UniProtKB-ARBA"/>
</dbReference>
<keyword evidence="6" id="KW-1185">Reference proteome</keyword>
<dbReference type="Gene3D" id="2.30.110.10">
    <property type="entry name" value="Electron Transport, Fmn-binding Protein, Chain A"/>
    <property type="match status" value="1"/>
</dbReference>
<evidence type="ECO:0000256" key="2">
    <source>
        <dbReference type="ARBA" id="ARBA00022630"/>
    </source>
</evidence>
<gene>
    <name evidence="5" type="ORF">TDIS_1960</name>
</gene>
<name>A0A179D2C3_9BACT</name>
<feature type="domain" description="Flavin reductase like" evidence="4">
    <location>
        <begin position="11"/>
        <end position="155"/>
    </location>
</feature>
<dbReference type="EMBL" id="LWLG01000019">
    <property type="protein sequence ID" value="OAQ19961.1"/>
    <property type="molecule type" value="Genomic_DNA"/>
</dbReference>
<dbReference type="SUPFAM" id="SSF50475">
    <property type="entry name" value="FMN-binding split barrel"/>
    <property type="match status" value="1"/>
</dbReference>
<evidence type="ECO:0000313" key="5">
    <source>
        <dbReference type="EMBL" id="OAQ19961.1"/>
    </source>
</evidence>
<accession>A0A179D2C3</accession>
<evidence type="ECO:0000313" key="6">
    <source>
        <dbReference type="Proteomes" id="UP000078390"/>
    </source>
</evidence>
<reference evidence="5 6" key="1">
    <citation type="submission" date="2016-04" db="EMBL/GenBank/DDBJ databases">
        <title>Genome analysis of Thermosulfurimonas dismutans, the first thermophilic sulfur-disproportionating bacterium of the phylum Thermodesulfobacteria.</title>
        <authorList>
            <person name="Mardanov A.V."/>
            <person name="Beletsky A.V."/>
            <person name="Kadnikov V.V."/>
            <person name="Slobodkin A.I."/>
            <person name="Ravin N.V."/>
        </authorList>
    </citation>
    <scope>NUCLEOTIDE SEQUENCE [LARGE SCALE GENOMIC DNA]</scope>
    <source>
        <strain evidence="5 6">S95</strain>
    </source>
</reference>
<sequence>MGLQKLITQYIPQGVYVITVRHGEKINGMTAAWVGQVSFKPRLLSVAIAPQRYTYELLKESGVFCINVLGEDQVDLARHFGFKSGRDENKFEGVPYLNALKGSPVLKVAIAYFECTVVSTCEAGDHVLFIGEVGDYAVQVEGAKPLIFRWNDYFGGVEA</sequence>
<dbReference type="Pfam" id="PF01613">
    <property type="entry name" value="Flavin_Reduct"/>
    <property type="match status" value="1"/>
</dbReference>
<evidence type="ECO:0000259" key="4">
    <source>
        <dbReference type="SMART" id="SM00903"/>
    </source>
</evidence>
<proteinExistence type="inferred from homology"/>